<organism evidence="2 3">
    <name type="scientific">Lactarius akahatsu</name>
    <dbReference type="NCBI Taxonomy" id="416441"/>
    <lineage>
        <taxon>Eukaryota</taxon>
        <taxon>Fungi</taxon>
        <taxon>Dikarya</taxon>
        <taxon>Basidiomycota</taxon>
        <taxon>Agaricomycotina</taxon>
        <taxon>Agaricomycetes</taxon>
        <taxon>Russulales</taxon>
        <taxon>Russulaceae</taxon>
        <taxon>Lactarius</taxon>
    </lineage>
</organism>
<evidence type="ECO:0000256" key="1">
    <source>
        <dbReference type="SAM" id="Phobius"/>
    </source>
</evidence>
<accession>A0AAD4LAU3</accession>
<proteinExistence type="predicted"/>
<reference evidence="2" key="1">
    <citation type="submission" date="2022-01" db="EMBL/GenBank/DDBJ databases">
        <title>Comparative genomics reveals a dynamic genome evolution in the ectomycorrhizal milk-cap (Lactarius) mushrooms.</title>
        <authorList>
            <consortium name="DOE Joint Genome Institute"/>
            <person name="Lebreton A."/>
            <person name="Tang N."/>
            <person name="Kuo A."/>
            <person name="LaButti K."/>
            <person name="Drula E."/>
            <person name="Barry K."/>
            <person name="Clum A."/>
            <person name="Lipzen A."/>
            <person name="Mousain D."/>
            <person name="Ng V."/>
            <person name="Wang R."/>
            <person name="Wang X."/>
            <person name="Dai Y."/>
            <person name="Henrissat B."/>
            <person name="Grigoriev I.V."/>
            <person name="Guerin-Laguette A."/>
            <person name="Yu F."/>
            <person name="Martin F.M."/>
        </authorList>
    </citation>
    <scope>NUCLEOTIDE SEQUENCE</scope>
    <source>
        <strain evidence="2">QP</strain>
    </source>
</reference>
<keyword evidence="1" id="KW-0472">Membrane</keyword>
<feature type="transmembrane region" description="Helical" evidence="1">
    <location>
        <begin position="178"/>
        <end position="202"/>
    </location>
</feature>
<feature type="transmembrane region" description="Helical" evidence="1">
    <location>
        <begin position="135"/>
        <end position="158"/>
    </location>
</feature>
<feature type="non-terminal residue" evidence="2">
    <location>
        <position position="1"/>
    </location>
</feature>
<sequence length="232" mass="26123">VLWAGSTGHVPNISWRTFMTFWLLLMATASTALQVKWTLLAFVTQRQNVSPSVFIEENINNWIYVTLNALYVIINWSVDAVLVFRFYLIFGRLLRWAWPPALLYISSLVTGSLALRQLAIPGTTQNTNKLANWLVVYRTVSLSLGVIVTLSIITRLLYFHRRSGSIHRSPRSPFLRIVATLVESASLDTVSTLVYIIAVGINSPLQNVFLPVLGQVQVIAPMLILYRVAHGR</sequence>
<gene>
    <name evidence="2" type="ORF">EDB92DRAFT_1759271</name>
</gene>
<feature type="non-terminal residue" evidence="2">
    <location>
        <position position="232"/>
    </location>
</feature>
<dbReference type="EMBL" id="JAKELL010000070">
    <property type="protein sequence ID" value="KAH8984950.1"/>
    <property type="molecule type" value="Genomic_DNA"/>
</dbReference>
<feature type="transmembrane region" description="Helical" evidence="1">
    <location>
        <begin position="96"/>
        <end position="115"/>
    </location>
</feature>
<evidence type="ECO:0000313" key="3">
    <source>
        <dbReference type="Proteomes" id="UP001201163"/>
    </source>
</evidence>
<comment type="caution">
    <text evidence="2">The sequence shown here is derived from an EMBL/GenBank/DDBJ whole genome shotgun (WGS) entry which is preliminary data.</text>
</comment>
<protein>
    <submittedName>
        <fullName evidence="2">Uncharacterized protein</fullName>
    </submittedName>
</protein>
<evidence type="ECO:0000313" key="2">
    <source>
        <dbReference type="EMBL" id="KAH8984950.1"/>
    </source>
</evidence>
<dbReference type="Proteomes" id="UP001201163">
    <property type="component" value="Unassembled WGS sequence"/>
</dbReference>
<feature type="transmembrane region" description="Helical" evidence="1">
    <location>
        <begin position="208"/>
        <end position="229"/>
    </location>
</feature>
<keyword evidence="1" id="KW-0812">Transmembrane</keyword>
<feature type="transmembrane region" description="Helical" evidence="1">
    <location>
        <begin position="62"/>
        <end position="84"/>
    </location>
</feature>
<dbReference type="AlphaFoldDB" id="A0AAD4LAU3"/>
<name>A0AAD4LAU3_9AGAM</name>
<feature type="transmembrane region" description="Helical" evidence="1">
    <location>
        <begin position="21"/>
        <end position="42"/>
    </location>
</feature>
<keyword evidence="3" id="KW-1185">Reference proteome</keyword>
<keyword evidence="1" id="KW-1133">Transmembrane helix</keyword>